<dbReference type="InterPro" id="IPR036047">
    <property type="entry name" value="F-box-like_dom_sf"/>
</dbReference>
<dbReference type="InterPro" id="IPR032675">
    <property type="entry name" value="LRR_dom_sf"/>
</dbReference>
<evidence type="ECO:0008006" key="3">
    <source>
        <dbReference type="Google" id="ProtNLM"/>
    </source>
</evidence>
<evidence type="ECO:0000313" key="2">
    <source>
        <dbReference type="Proteomes" id="UP001147752"/>
    </source>
</evidence>
<gene>
    <name evidence="1" type="ORF">N7517_010493</name>
</gene>
<dbReference type="SUPFAM" id="SSF52047">
    <property type="entry name" value="RNI-like"/>
    <property type="match status" value="1"/>
</dbReference>
<accession>A0A9W9UTD6</accession>
<dbReference type="EMBL" id="JAPZBT010000006">
    <property type="protein sequence ID" value="KAJ5355884.1"/>
    <property type="molecule type" value="Genomic_DNA"/>
</dbReference>
<dbReference type="SUPFAM" id="SSF81383">
    <property type="entry name" value="F-box domain"/>
    <property type="match status" value="1"/>
</dbReference>
<reference evidence="1" key="1">
    <citation type="submission" date="2022-12" db="EMBL/GenBank/DDBJ databases">
        <authorList>
            <person name="Petersen C."/>
        </authorList>
    </citation>
    <scope>NUCLEOTIDE SEQUENCE</scope>
    <source>
        <strain evidence="1">IBT 3081</strain>
    </source>
</reference>
<dbReference type="RefSeq" id="XP_056574031.1">
    <property type="nucleotide sequence ID" value="XM_056728216.1"/>
</dbReference>
<protein>
    <recommendedName>
        <fullName evidence="3">F-box domain-containing protein</fullName>
    </recommendedName>
</protein>
<evidence type="ECO:0000313" key="1">
    <source>
        <dbReference type="EMBL" id="KAJ5355884.1"/>
    </source>
</evidence>
<dbReference type="Proteomes" id="UP001147752">
    <property type="component" value="Unassembled WGS sequence"/>
</dbReference>
<sequence length="381" mass="42854">MGTQIAPASGIHSLPVELLADIAKYTESPGLCALRLTCRALYQSSLRHFAQTFVHTLKTDLSPNSLARLEEAANDELFGPCVRKLKIVRNSKCCLGPLVPDNTSSETYIQSWHDVMKRLGNCRSFELHYSTYTTPHPDGDGITLDEATGLVLEAISTEHMPMESFSIEIMKYRDRNHQFNVTQFGIATFGIPAFSQLKELSFVIPDAETKTINWMAKTIQGAKSLRKLEILFNWNCKSTSLLSQLSSVGCLPELQELTFSRMSFDSSAALGMFLRNIRKSLRSITLSVVELELGGWRSILRELSGGVYQLDSLILHRVVESQKFVSFRRTLEYALAVRPLDRRLFHPGQLCFSEREDVLFTYSGPNLNQVVRRVAALVELP</sequence>
<dbReference type="GeneID" id="81467399"/>
<organism evidence="1 2">
    <name type="scientific">Penicillium concentricum</name>
    <dbReference type="NCBI Taxonomy" id="293559"/>
    <lineage>
        <taxon>Eukaryota</taxon>
        <taxon>Fungi</taxon>
        <taxon>Dikarya</taxon>
        <taxon>Ascomycota</taxon>
        <taxon>Pezizomycotina</taxon>
        <taxon>Eurotiomycetes</taxon>
        <taxon>Eurotiomycetidae</taxon>
        <taxon>Eurotiales</taxon>
        <taxon>Aspergillaceae</taxon>
        <taxon>Penicillium</taxon>
    </lineage>
</organism>
<dbReference type="Gene3D" id="3.80.10.10">
    <property type="entry name" value="Ribonuclease Inhibitor"/>
    <property type="match status" value="1"/>
</dbReference>
<dbReference type="AlphaFoldDB" id="A0A9W9UTD6"/>
<proteinExistence type="predicted"/>
<keyword evidence="2" id="KW-1185">Reference proteome</keyword>
<comment type="caution">
    <text evidence="1">The sequence shown here is derived from an EMBL/GenBank/DDBJ whole genome shotgun (WGS) entry which is preliminary data.</text>
</comment>
<dbReference type="OrthoDB" id="5279008at2759"/>
<reference evidence="1" key="2">
    <citation type="journal article" date="2023" name="IMA Fungus">
        <title>Comparative genomic study of the Penicillium genus elucidates a diverse pangenome and 15 lateral gene transfer events.</title>
        <authorList>
            <person name="Petersen C."/>
            <person name="Sorensen T."/>
            <person name="Nielsen M.R."/>
            <person name="Sondergaard T.E."/>
            <person name="Sorensen J.L."/>
            <person name="Fitzpatrick D.A."/>
            <person name="Frisvad J.C."/>
            <person name="Nielsen K.L."/>
        </authorList>
    </citation>
    <scope>NUCLEOTIDE SEQUENCE</scope>
    <source>
        <strain evidence="1">IBT 3081</strain>
    </source>
</reference>
<name>A0A9W9UTD6_9EURO</name>